<dbReference type="AlphaFoldDB" id="A0A9W7BMP9"/>
<dbReference type="EMBL" id="BLQM01000439">
    <property type="protein sequence ID" value="GMH89964.1"/>
    <property type="molecule type" value="Genomic_DNA"/>
</dbReference>
<gene>
    <name evidence="2" type="ORF">TL16_g11622</name>
</gene>
<evidence type="ECO:0000313" key="3">
    <source>
        <dbReference type="Proteomes" id="UP001162640"/>
    </source>
</evidence>
<comment type="caution">
    <text evidence="2">The sequence shown here is derived from an EMBL/GenBank/DDBJ whole genome shotgun (WGS) entry which is preliminary data.</text>
</comment>
<name>A0A9W7BMP9_9STRA</name>
<reference evidence="3" key="1">
    <citation type="journal article" date="2023" name="Commun. Biol.">
        <title>Genome analysis of Parmales, the sister group of diatoms, reveals the evolutionary specialization of diatoms from phago-mixotrophs to photoautotrophs.</title>
        <authorList>
            <person name="Ban H."/>
            <person name="Sato S."/>
            <person name="Yoshikawa S."/>
            <person name="Yamada K."/>
            <person name="Nakamura Y."/>
            <person name="Ichinomiya M."/>
            <person name="Sato N."/>
            <person name="Blanc-Mathieu R."/>
            <person name="Endo H."/>
            <person name="Kuwata A."/>
            <person name="Ogata H."/>
        </authorList>
    </citation>
    <scope>NUCLEOTIDE SEQUENCE [LARGE SCALE GENOMIC DNA]</scope>
</reference>
<evidence type="ECO:0000256" key="1">
    <source>
        <dbReference type="SAM" id="MobiDB-lite"/>
    </source>
</evidence>
<dbReference type="Proteomes" id="UP001162640">
    <property type="component" value="Unassembled WGS sequence"/>
</dbReference>
<organism evidence="2 3">
    <name type="scientific">Triparma laevis f. inornata</name>
    <dbReference type="NCBI Taxonomy" id="1714386"/>
    <lineage>
        <taxon>Eukaryota</taxon>
        <taxon>Sar</taxon>
        <taxon>Stramenopiles</taxon>
        <taxon>Ochrophyta</taxon>
        <taxon>Bolidophyceae</taxon>
        <taxon>Parmales</taxon>
        <taxon>Triparmaceae</taxon>
        <taxon>Triparma</taxon>
    </lineage>
</organism>
<protein>
    <submittedName>
        <fullName evidence="2">Uncharacterized protein</fullName>
    </submittedName>
</protein>
<accession>A0A9W7BMP9</accession>
<evidence type="ECO:0000313" key="2">
    <source>
        <dbReference type="EMBL" id="GMH89964.1"/>
    </source>
</evidence>
<sequence length="87" mass="9188">MPMMGIPMQYQQQPMAAYPAYPYNPPDLAQMGVAGGGQFVAGVPVLHVLKTPRDPTQRLSGIDITKLSANNMMPGTSPETIGGGSLE</sequence>
<feature type="compositionally biased region" description="Polar residues" evidence="1">
    <location>
        <begin position="68"/>
        <end position="79"/>
    </location>
</feature>
<proteinExistence type="predicted"/>
<feature type="region of interest" description="Disordered" evidence="1">
    <location>
        <begin position="68"/>
        <end position="87"/>
    </location>
</feature>